<dbReference type="InterPro" id="IPR009057">
    <property type="entry name" value="Homeodomain-like_sf"/>
</dbReference>
<dbReference type="Proteomes" id="UP001646141">
    <property type="component" value="Unassembled WGS sequence"/>
</dbReference>
<comment type="caution">
    <text evidence="7">The sequence shown here is derived from an EMBL/GenBank/DDBJ whole genome shotgun (WGS) entry which is preliminary data.</text>
</comment>
<dbReference type="InterPro" id="IPR050109">
    <property type="entry name" value="HTH-type_TetR-like_transc_reg"/>
</dbReference>
<evidence type="ECO:0000256" key="5">
    <source>
        <dbReference type="SAM" id="MobiDB-lite"/>
    </source>
</evidence>
<dbReference type="PROSITE" id="PS50977">
    <property type="entry name" value="HTH_TETR_2"/>
    <property type="match status" value="1"/>
</dbReference>
<keyword evidence="8" id="KW-1185">Reference proteome</keyword>
<proteinExistence type="predicted"/>
<dbReference type="InterPro" id="IPR036271">
    <property type="entry name" value="Tet_transcr_reg_TetR-rel_C_sf"/>
</dbReference>
<organism evidence="7 8">
    <name type="scientific">Leucobacter chromiireducens subsp. chromiireducens</name>
    <dbReference type="NCBI Taxonomy" id="660067"/>
    <lineage>
        <taxon>Bacteria</taxon>
        <taxon>Bacillati</taxon>
        <taxon>Actinomycetota</taxon>
        <taxon>Actinomycetes</taxon>
        <taxon>Micrococcales</taxon>
        <taxon>Microbacteriaceae</taxon>
        <taxon>Leucobacter</taxon>
    </lineage>
</organism>
<feature type="DNA-binding region" description="H-T-H motif" evidence="4">
    <location>
        <begin position="44"/>
        <end position="63"/>
    </location>
</feature>
<evidence type="ECO:0000259" key="6">
    <source>
        <dbReference type="PROSITE" id="PS50977"/>
    </source>
</evidence>
<feature type="domain" description="HTH tetR-type" evidence="6">
    <location>
        <begin position="21"/>
        <end position="81"/>
    </location>
</feature>
<dbReference type="EMBL" id="QYAD01000001">
    <property type="protein sequence ID" value="MBL3689196.1"/>
    <property type="molecule type" value="Genomic_DNA"/>
</dbReference>
<keyword evidence="3" id="KW-0804">Transcription</keyword>
<feature type="region of interest" description="Disordered" evidence="5">
    <location>
        <begin position="1"/>
        <end position="22"/>
    </location>
</feature>
<dbReference type="SUPFAM" id="SSF46689">
    <property type="entry name" value="Homeodomain-like"/>
    <property type="match status" value="1"/>
</dbReference>
<evidence type="ECO:0000256" key="3">
    <source>
        <dbReference type="ARBA" id="ARBA00023163"/>
    </source>
</evidence>
<sequence length="208" mass="22233">MTRPEPGAAAEPATRVRKAPGERREEILEEASRIALAEGLERITLREVAAGLGVRPGLIGHYFPVVGELVGEAFARAVSRERDRLFVASGAPRARLAEFVARVESVEARALGRLWLNARHLARFQPALAEAIAQQEGLDEDRLTALIEAGNAAGEFAAADPRAACIRIWMAVDGLGAYANSPAVLEEPAYGGFVADVCGWTLGLRSPL</sequence>
<evidence type="ECO:0000313" key="7">
    <source>
        <dbReference type="EMBL" id="MBL3689196.1"/>
    </source>
</evidence>
<evidence type="ECO:0000256" key="2">
    <source>
        <dbReference type="ARBA" id="ARBA00023125"/>
    </source>
</evidence>
<reference evidence="7 8" key="1">
    <citation type="submission" date="2018-09" db="EMBL/GenBank/DDBJ databases">
        <title>Comparative genomics of Leucobacter spp.</title>
        <authorList>
            <person name="Reis A.C."/>
            <person name="Kolvenbach B.A."/>
            <person name="Corvini P.F.X."/>
            <person name="Nunes O.C."/>
        </authorList>
    </citation>
    <scope>NUCLEOTIDE SEQUENCE [LARGE SCALE GENOMIC DNA]</scope>
    <source>
        <strain evidence="7 8">L-1</strain>
    </source>
</reference>
<accession>A0ABS1SQP1</accession>
<evidence type="ECO:0000256" key="4">
    <source>
        <dbReference type="PROSITE-ProRule" id="PRU00335"/>
    </source>
</evidence>
<name>A0ABS1SQP1_9MICO</name>
<dbReference type="PANTHER" id="PTHR30055:SF234">
    <property type="entry name" value="HTH-TYPE TRANSCRIPTIONAL REGULATOR BETI"/>
    <property type="match status" value="1"/>
</dbReference>
<keyword evidence="1" id="KW-0805">Transcription regulation</keyword>
<dbReference type="SUPFAM" id="SSF48498">
    <property type="entry name" value="Tetracyclin repressor-like, C-terminal domain"/>
    <property type="match status" value="1"/>
</dbReference>
<dbReference type="Gene3D" id="1.10.357.10">
    <property type="entry name" value="Tetracycline Repressor, domain 2"/>
    <property type="match status" value="1"/>
</dbReference>
<dbReference type="Pfam" id="PF17932">
    <property type="entry name" value="TetR_C_24"/>
    <property type="match status" value="1"/>
</dbReference>
<dbReference type="PANTHER" id="PTHR30055">
    <property type="entry name" value="HTH-TYPE TRANSCRIPTIONAL REGULATOR RUTR"/>
    <property type="match status" value="1"/>
</dbReference>
<gene>
    <name evidence="7" type="ORF">D3226_04370</name>
</gene>
<dbReference type="InterPro" id="IPR041490">
    <property type="entry name" value="KstR2_TetR_C"/>
</dbReference>
<keyword evidence="2 4" id="KW-0238">DNA-binding</keyword>
<evidence type="ECO:0000313" key="8">
    <source>
        <dbReference type="Proteomes" id="UP001646141"/>
    </source>
</evidence>
<evidence type="ECO:0000256" key="1">
    <source>
        <dbReference type="ARBA" id="ARBA00023015"/>
    </source>
</evidence>
<protein>
    <submittedName>
        <fullName evidence="7">TetR family transcriptional regulator</fullName>
    </submittedName>
</protein>
<dbReference type="InterPro" id="IPR001647">
    <property type="entry name" value="HTH_TetR"/>
</dbReference>